<comment type="caution">
    <text evidence="2">The sequence shown here is derived from an EMBL/GenBank/DDBJ whole genome shotgun (WGS) entry which is preliminary data.</text>
</comment>
<accession>A0A437PW18</accession>
<evidence type="ECO:0000259" key="1">
    <source>
        <dbReference type="Pfam" id="PF13588"/>
    </source>
</evidence>
<keyword evidence="3" id="KW-1185">Reference proteome</keyword>
<dbReference type="RefSeq" id="WP_127801993.1">
    <property type="nucleotide sequence ID" value="NZ_SACY01000001.1"/>
</dbReference>
<proteinExistence type="predicted"/>
<dbReference type="InterPro" id="IPR029464">
    <property type="entry name" value="HSDR_N"/>
</dbReference>
<evidence type="ECO:0000313" key="3">
    <source>
        <dbReference type="Proteomes" id="UP000282832"/>
    </source>
</evidence>
<evidence type="ECO:0000313" key="2">
    <source>
        <dbReference type="EMBL" id="RVU26440.1"/>
    </source>
</evidence>
<dbReference type="AlphaFoldDB" id="A0A437PW18"/>
<feature type="domain" description="Type I restriction enzyme R protein N-terminal" evidence="1">
    <location>
        <begin position="40"/>
        <end position="145"/>
    </location>
</feature>
<gene>
    <name evidence="2" type="ORF">EOJ36_00135</name>
</gene>
<reference evidence="2 3" key="1">
    <citation type="submission" date="2019-01" db="EMBL/GenBank/DDBJ databases">
        <authorList>
            <person name="Chen W.-M."/>
        </authorList>
    </citation>
    <scope>NUCLEOTIDE SEQUENCE [LARGE SCALE GENOMIC DNA]</scope>
    <source>
        <strain evidence="2 3">FSY-15</strain>
    </source>
</reference>
<dbReference type="Proteomes" id="UP000282832">
    <property type="component" value="Unassembled WGS sequence"/>
</dbReference>
<organism evidence="2 3">
    <name type="scientific">Sandaracinomonas limnophila</name>
    <dbReference type="NCBI Taxonomy" id="1862386"/>
    <lineage>
        <taxon>Bacteria</taxon>
        <taxon>Pseudomonadati</taxon>
        <taxon>Bacteroidota</taxon>
        <taxon>Cytophagia</taxon>
        <taxon>Cytophagales</taxon>
        <taxon>Flectobacillaceae</taxon>
        <taxon>Sandaracinomonas</taxon>
    </lineage>
</organism>
<protein>
    <submittedName>
        <fullName evidence="2">Type I restriction enzyme HsdR N-terminal domain-containing protein</fullName>
    </submittedName>
</protein>
<dbReference type="Pfam" id="PF13588">
    <property type="entry name" value="HSDR_N_2"/>
    <property type="match status" value="1"/>
</dbReference>
<dbReference type="EMBL" id="SACY01000001">
    <property type="protein sequence ID" value="RVU26440.1"/>
    <property type="molecule type" value="Genomic_DNA"/>
</dbReference>
<dbReference type="OrthoDB" id="9790377at2"/>
<name>A0A437PW18_9BACT</name>
<sequence>MEKNPILILDFPSFAYKLQKSAEKLLIFDEVSKKNRVLTPEEWVRQHCLNYLIHHLNYPSNLIQLEAPIFANQLKRRSDICIYDRNGELFLLIECKAPQVNLDASVLQQVSQYQSVLKSPFWAITNGLEHKIFTLNQENQVTILDFFPKFQ</sequence>